<dbReference type="Gene3D" id="3.20.20.70">
    <property type="entry name" value="Aldolase class I"/>
    <property type="match status" value="1"/>
</dbReference>
<organism evidence="7 8">
    <name type="scientific">Novibacillus thermophilus</name>
    <dbReference type="NCBI Taxonomy" id="1471761"/>
    <lineage>
        <taxon>Bacteria</taxon>
        <taxon>Bacillati</taxon>
        <taxon>Bacillota</taxon>
        <taxon>Bacilli</taxon>
        <taxon>Bacillales</taxon>
        <taxon>Thermoactinomycetaceae</taxon>
        <taxon>Novibacillus</taxon>
    </lineage>
</organism>
<feature type="binding site" evidence="6">
    <location>
        <position position="134"/>
    </location>
    <ligand>
        <name>Zn(2+)</name>
        <dbReference type="ChEBI" id="CHEBI:29105"/>
        <label>2</label>
    </ligand>
</feature>
<dbReference type="Pfam" id="PF01116">
    <property type="entry name" value="F_bP_aldolase"/>
    <property type="match status" value="1"/>
</dbReference>
<keyword evidence="2 6" id="KW-0862">Zinc</keyword>
<dbReference type="GO" id="GO:0008270">
    <property type="term" value="F:zinc ion binding"/>
    <property type="evidence" value="ECO:0007669"/>
    <property type="project" value="InterPro"/>
</dbReference>
<dbReference type="NCBIfam" id="TIGR00167">
    <property type="entry name" value="cbbA"/>
    <property type="match status" value="1"/>
</dbReference>
<dbReference type="PANTHER" id="PTHR30304:SF0">
    <property type="entry name" value="D-TAGATOSE-1,6-BISPHOSPHATE ALDOLASE SUBUNIT GATY-RELATED"/>
    <property type="match status" value="1"/>
</dbReference>
<dbReference type="GO" id="GO:0006096">
    <property type="term" value="P:glycolytic process"/>
    <property type="evidence" value="ECO:0007669"/>
    <property type="project" value="InterPro"/>
</dbReference>
<keyword evidence="1 6" id="KW-0479">Metal-binding</keyword>
<feature type="binding site" evidence="5">
    <location>
        <position position="181"/>
    </location>
    <ligand>
        <name>dihydroxyacetone phosphate</name>
        <dbReference type="ChEBI" id="CHEBI:57642"/>
    </ligand>
</feature>
<dbReference type="CDD" id="cd00947">
    <property type="entry name" value="TBP_aldolase_IIB"/>
    <property type="match status" value="1"/>
</dbReference>
<feature type="binding site" evidence="5">
    <location>
        <begin position="209"/>
        <end position="211"/>
    </location>
    <ligand>
        <name>dihydroxyacetone phosphate</name>
        <dbReference type="ChEBI" id="CHEBI:57642"/>
    </ligand>
</feature>
<dbReference type="Proteomes" id="UP000188603">
    <property type="component" value="Chromosome"/>
</dbReference>
<comment type="cofactor">
    <cofactor evidence="6">
        <name>Zn(2+)</name>
        <dbReference type="ChEBI" id="CHEBI:29105"/>
    </cofactor>
    <text evidence="6">Binds 2 Zn(2+) ions per subunit. One is catalytic and the other provides a structural contribution.</text>
</comment>
<feature type="active site" description="Proton donor" evidence="4">
    <location>
        <position position="82"/>
    </location>
</feature>
<dbReference type="AlphaFoldDB" id="A0A1U9KB52"/>
<dbReference type="NCBIfam" id="TIGR01859">
    <property type="entry name" value="fruc_bis_ald"/>
    <property type="match status" value="1"/>
</dbReference>
<evidence type="ECO:0000256" key="5">
    <source>
        <dbReference type="PIRSR" id="PIRSR001359-2"/>
    </source>
</evidence>
<protein>
    <submittedName>
        <fullName evidence="7">Fructose-1,6-bisphosphate aldolase, class II</fullName>
    </submittedName>
</protein>
<reference evidence="7 8" key="1">
    <citation type="journal article" date="2015" name="Int. J. Syst. Evol. Microbiol.">
        <title>Novibacillus thermophilus gen. nov., sp. nov., a Gram-staining-negative and moderately thermophilic member of the family Thermoactinomycetaceae.</title>
        <authorList>
            <person name="Yang G."/>
            <person name="Chen J."/>
            <person name="Zhou S."/>
        </authorList>
    </citation>
    <scope>NUCLEOTIDE SEQUENCE [LARGE SCALE GENOMIC DNA]</scope>
    <source>
        <strain evidence="7 8">SG-1</strain>
    </source>
</reference>
<evidence type="ECO:0000256" key="3">
    <source>
        <dbReference type="ARBA" id="ARBA00023239"/>
    </source>
</evidence>
<dbReference type="PANTHER" id="PTHR30304">
    <property type="entry name" value="D-TAGATOSE-1,6-BISPHOSPHATE ALDOLASE"/>
    <property type="match status" value="1"/>
</dbReference>
<proteinExistence type="predicted"/>
<feature type="binding site" evidence="6">
    <location>
        <position position="104"/>
    </location>
    <ligand>
        <name>Zn(2+)</name>
        <dbReference type="ChEBI" id="CHEBI:29105"/>
        <label>2</label>
    </ligand>
</feature>
<dbReference type="InterPro" id="IPR050246">
    <property type="entry name" value="Class_II_FBP_aldolase"/>
</dbReference>
<feature type="binding site" evidence="5">
    <location>
        <begin position="230"/>
        <end position="233"/>
    </location>
    <ligand>
        <name>dihydroxyacetone phosphate</name>
        <dbReference type="ChEBI" id="CHEBI:57642"/>
    </ligand>
</feature>
<feature type="binding site" evidence="6">
    <location>
        <position position="180"/>
    </location>
    <ligand>
        <name>Zn(2+)</name>
        <dbReference type="ChEBI" id="CHEBI:29105"/>
        <label>1</label>
        <note>catalytic</note>
    </ligand>
</feature>
<dbReference type="RefSeq" id="WP_077721080.1">
    <property type="nucleotide sequence ID" value="NZ_CP019699.1"/>
</dbReference>
<dbReference type="SUPFAM" id="SSF51569">
    <property type="entry name" value="Aldolase"/>
    <property type="match status" value="1"/>
</dbReference>
<feature type="binding site" evidence="6">
    <location>
        <position position="208"/>
    </location>
    <ligand>
        <name>Zn(2+)</name>
        <dbReference type="ChEBI" id="CHEBI:29105"/>
        <label>1</label>
        <note>catalytic</note>
    </ligand>
</feature>
<gene>
    <name evidence="7" type="ORF">B0W44_17145</name>
</gene>
<evidence type="ECO:0000256" key="2">
    <source>
        <dbReference type="ARBA" id="ARBA00022833"/>
    </source>
</evidence>
<dbReference type="PIRSF" id="PIRSF001359">
    <property type="entry name" value="F_bP_aldolase_II"/>
    <property type="match status" value="1"/>
</dbReference>
<name>A0A1U9KB52_9BACL</name>
<keyword evidence="8" id="KW-1185">Reference proteome</keyword>
<dbReference type="EMBL" id="CP019699">
    <property type="protein sequence ID" value="AQS57213.1"/>
    <property type="molecule type" value="Genomic_DNA"/>
</dbReference>
<dbReference type="GO" id="GO:0030388">
    <property type="term" value="P:fructose 1,6-bisphosphate metabolic process"/>
    <property type="evidence" value="ECO:0007669"/>
    <property type="project" value="InterPro"/>
</dbReference>
<dbReference type="PROSITE" id="PS00806">
    <property type="entry name" value="ALDOLASE_CLASS_II_2"/>
    <property type="match status" value="1"/>
</dbReference>
<keyword evidence="3" id="KW-0456">Lyase</keyword>
<dbReference type="InterPro" id="IPR000771">
    <property type="entry name" value="FBA_II"/>
</dbReference>
<dbReference type="STRING" id="1471761.B0W44_17145"/>
<evidence type="ECO:0000313" key="8">
    <source>
        <dbReference type="Proteomes" id="UP000188603"/>
    </source>
</evidence>
<evidence type="ECO:0000256" key="1">
    <source>
        <dbReference type="ARBA" id="ARBA00022723"/>
    </source>
</evidence>
<feature type="binding site" evidence="6">
    <location>
        <position position="83"/>
    </location>
    <ligand>
        <name>Zn(2+)</name>
        <dbReference type="ChEBI" id="CHEBI:29105"/>
        <label>1</label>
        <note>catalytic</note>
    </ligand>
</feature>
<dbReference type="GO" id="GO:0004332">
    <property type="term" value="F:fructose-bisphosphate aldolase activity"/>
    <property type="evidence" value="ECO:0007669"/>
    <property type="project" value="InterPro"/>
</dbReference>
<evidence type="ECO:0000313" key="7">
    <source>
        <dbReference type="EMBL" id="AQS57213.1"/>
    </source>
</evidence>
<dbReference type="InterPro" id="IPR013785">
    <property type="entry name" value="Aldolase_TIM"/>
</dbReference>
<accession>A0A1U9KB52</accession>
<evidence type="ECO:0000256" key="6">
    <source>
        <dbReference type="PIRSR" id="PIRSR001359-3"/>
    </source>
</evidence>
<dbReference type="KEGG" id="ntr:B0W44_17145"/>
<dbReference type="OrthoDB" id="9803995at2"/>
<evidence type="ECO:0000256" key="4">
    <source>
        <dbReference type="PIRSR" id="PIRSR001359-1"/>
    </source>
</evidence>
<sequence>MPLVPMTEFLPQAKRERFAVGQFNINNLEFTQAITEAGQEEQSPLIFGVSEGAMRYIGLDYVIAIARTAADNSGLPIALHLDHGSSFDVVMKCIRAGFSSVMFDGSHYPLKENIRLTKEVVKAAHAVGVSVEGELGTIGGVEDDVSVDESEAALAKPEEAIRFYEETNVDALAIAVGTAHGMYRGEPKIRFDIIEEVSRQVDVPIVLHGGSGVPDESIQKAISLGVGKVNVNTESQVACTKTVRKLLNEDDTLVDPRKYLGPARDAIKEVVKHKMRLFGSSGKAPL</sequence>
<dbReference type="InterPro" id="IPR011289">
    <property type="entry name" value="Fruc_bis_ald_class-2"/>
</dbReference>